<dbReference type="Pfam" id="PF00480">
    <property type="entry name" value="ROK"/>
    <property type="match status" value="1"/>
</dbReference>
<dbReference type="RefSeq" id="WP_272737045.1">
    <property type="nucleotide sequence ID" value="NZ_CP116942.1"/>
</dbReference>
<dbReference type="Gene3D" id="3.30.420.40">
    <property type="match status" value="2"/>
</dbReference>
<dbReference type="Proteomes" id="UP001216390">
    <property type="component" value="Chromosome"/>
</dbReference>
<dbReference type="KEGG" id="ima:PO878_02170"/>
<dbReference type="InterPro" id="IPR000600">
    <property type="entry name" value="ROK"/>
</dbReference>
<dbReference type="AlphaFoldDB" id="A0AAF0BWJ5"/>
<organism evidence="2 3">
    <name type="scientific">Iamia majanohamensis</name>
    <dbReference type="NCBI Taxonomy" id="467976"/>
    <lineage>
        <taxon>Bacteria</taxon>
        <taxon>Bacillati</taxon>
        <taxon>Actinomycetota</taxon>
        <taxon>Acidimicrobiia</taxon>
        <taxon>Acidimicrobiales</taxon>
        <taxon>Iamiaceae</taxon>
        <taxon>Iamia</taxon>
    </lineage>
</organism>
<dbReference type="EMBL" id="CP116942">
    <property type="protein sequence ID" value="WCO67524.1"/>
    <property type="molecule type" value="Genomic_DNA"/>
</dbReference>
<accession>A0AAF0BWJ5</accession>
<keyword evidence="3" id="KW-1185">Reference proteome</keyword>
<dbReference type="InterPro" id="IPR043129">
    <property type="entry name" value="ATPase_NBD"/>
</dbReference>
<evidence type="ECO:0000313" key="3">
    <source>
        <dbReference type="Proteomes" id="UP001216390"/>
    </source>
</evidence>
<gene>
    <name evidence="2" type="ORF">PO878_02170</name>
</gene>
<evidence type="ECO:0000256" key="1">
    <source>
        <dbReference type="ARBA" id="ARBA00006479"/>
    </source>
</evidence>
<evidence type="ECO:0000313" key="2">
    <source>
        <dbReference type="EMBL" id="WCO67524.1"/>
    </source>
</evidence>
<dbReference type="InterPro" id="IPR049874">
    <property type="entry name" value="ROK_cs"/>
</dbReference>
<name>A0AAF0BWJ5_9ACTN</name>
<dbReference type="PANTHER" id="PTHR18964:SF149">
    <property type="entry name" value="BIFUNCTIONAL UDP-N-ACETYLGLUCOSAMINE 2-EPIMERASE_N-ACETYLMANNOSAMINE KINASE"/>
    <property type="match status" value="1"/>
</dbReference>
<dbReference type="PROSITE" id="PS01125">
    <property type="entry name" value="ROK"/>
    <property type="match status" value="1"/>
</dbReference>
<protein>
    <submittedName>
        <fullName evidence="2">ROK family protein</fullName>
    </submittedName>
</protein>
<dbReference type="SUPFAM" id="SSF53067">
    <property type="entry name" value="Actin-like ATPase domain"/>
    <property type="match status" value="1"/>
</dbReference>
<comment type="similarity">
    <text evidence="1">Belongs to the ROK (NagC/XylR) family.</text>
</comment>
<dbReference type="PANTHER" id="PTHR18964">
    <property type="entry name" value="ROK (REPRESSOR, ORF, KINASE) FAMILY"/>
    <property type="match status" value="1"/>
</dbReference>
<reference evidence="2" key="1">
    <citation type="submission" date="2023-01" db="EMBL/GenBank/DDBJ databases">
        <title>The diversity of Class Acidimicrobiia in South China Sea sediment environments and the proposal of Iamia marina sp. nov., a novel species of the genus Iamia.</title>
        <authorList>
            <person name="He Y."/>
            <person name="Tian X."/>
        </authorList>
    </citation>
    <scope>NUCLEOTIDE SEQUENCE</scope>
    <source>
        <strain evidence="2">DSM 19957</strain>
    </source>
</reference>
<sequence>MAKPTVGVDLGGTKVLAAVVDGRDVGESTKRPTPTDGPEAVVSAIAEMVEELGGAHRLGVGTPGYVDDDGVVGGVPNLQGWDPPVPLRAMLREATGVAHLAVDNDVNAAALGEVAHGAAEGHHDVLCVFMGTGVGGGLVLSGELRRGPRGLAGEIGHLVVRHGGRACACGGNGHVEAYAGRAGMEAEARRRHAAGEETALVDIAGDDRMKSSVFDKALKKGDRVAEELMEEAVVAVGTAIASAVMLVDVDLVVVGGGVADKLGPELVARVGAESSGLLGEALAVPVVPAALGDDAGVVGAALLGERA</sequence>
<proteinExistence type="inferred from homology"/>